<dbReference type="PANTHER" id="PTHR11695">
    <property type="entry name" value="ALCOHOL DEHYDROGENASE RELATED"/>
    <property type="match status" value="1"/>
</dbReference>
<comment type="caution">
    <text evidence="3">The sequence shown here is derived from an EMBL/GenBank/DDBJ whole genome shotgun (WGS) entry which is preliminary data.</text>
</comment>
<evidence type="ECO:0000313" key="3">
    <source>
        <dbReference type="EMBL" id="PRY28345.1"/>
    </source>
</evidence>
<dbReference type="InterPro" id="IPR020843">
    <property type="entry name" value="ER"/>
</dbReference>
<feature type="domain" description="Enoyl reductase (ER)" evidence="2">
    <location>
        <begin position="10"/>
        <end position="307"/>
    </location>
</feature>
<dbReference type="AlphaFoldDB" id="A0A2T0S4K1"/>
<name>A0A2T0S4K1_9ACTN</name>
<dbReference type="GO" id="GO:0016491">
    <property type="term" value="F:oxidoreductase activity"/>
    <property type="evidence" value="ECO:0007669"/>
    <property type="project" value="UniProtKB-KW"/>
</dbReference>
<dbReference type="SMART" id="SM00829">
    <property type="entry name" value="PKS_ER"/>
    <property type="match status" value="1"/>
</dbReference>
<dbReference type="Gene3D" id="3.90.180.10">
    <property type="entry name" value="Medium-chain alcohol dehydrogenases, catalytic domain"/>
    <property type="match status" value="1"/>
</dbReference>
<dbReference type="RefSeq" id="WP_106127791.1">
    <property type="nucleotide sequence ID" value="NZ_PVZG01000008.1"/>
</dbReference>
<dbReference type="PROSITE" id="PS01162">
    <property type="entry name" value="QOR_ZETA_CRYSTAL"/>
    <property type="match status" value="1"/>
</dbReference>
<dbReference type="CDD" id="cd05289">
    <property type="entry name" value="MDR_like_2"/>
    <property type="match status" value="1"/>
</dbReference>
<organism evidence="3 4">
    <name type="scientific">Pseudosporangium ferrugineum</name>
    <dbReference type="NCBI Taxonomy" id="439699"/>
    <lineage>
        <taxon>Bacteria</taxon>
        <taxon>Bacillati</taxon>
        <taxon>Actinomycetota</taxon>
        <taxon>Actinomycetes</taxon>
        <taxon>Micromonosporales</taxon>
        <taxon>Micromonosporaceae</taxon>
        <taxon>Pseudosporangium</taxon>
    </lineage>
</organism>
<accession>A0A2T0S4K1</accession>
<evidence type="ECO:0000313" key="4">
    <source>
        <dbReference type="Proteomes" id="UP000239209"/>
    </source>
</evidence>
<keyword evidence="4" id="KW-1185">Reference proteome</keyword>
<dbReference type="Gene3D" id="3.40.50.720">
    <property type="entry name" value="NAD(P)-binding Rossmann-like Domain"/>
    <property type="match status" value="1"/>
</dbReference>
<evidence type="ECO:0000256" key="1">
    <source>
        <dbReference type="ARBA" id="ARBA00023002"/>
    </source>
</evidence>
<dbReference type="GO" id="GO:0008270">
    <property type="term" value="F:zinc ion binding"/>
    <property type="evidence" value="ECO:0007669"/>
    <property type="project" value="InterPro"/>
</dbReference>
<reference evidence="3 4" key="1">
    <citation type="submission" date="2018-03" db="EMBL/GenBank/DDBJ databases">
        <title>Genomic Encyclopedia of Archaeal and Bacterial Type Strains, Phase II (KMG-II): from individual species to whole genera.</title>
        <authorList>
            <person name="Goeker M."/>
        </authorList>
    </citation>
    <scope>NUCLEOTIDE SEQUENCE [LARGE SCALE GENOMIC DNA]</scope>
    <source>
        <strain evidence="3 4">DSM 45348</strain>
    </source>
</reference>
<dbReference type="OrthoDB" id="3175656at2"/>
<dbReference type="Pfam" id="PF08240">
    <property type="entry name" value="ADH_N"/>
    <property type="match status" value="1"/>
</dbReference>
<protein>
    <submittedName>
        <fullName evidence="3">NADPH:quinone reductase-like Zn-dependent oxidoreductase</fullName>
    </submittedName>
</protein>
<dbReference type="InterPro" id="IPR002364">
    <property type="entry name" value="Quin_OxRdtase/zeta-crystal_CS"/>
</dbReference>
<evidence type="ECO:0000259" key="2">
    <source>
        <dbReference type="SMART" id="SM00829"/>
    </source>
</evidence>
<dbReference type="Proteomes" id="UP000239209">
    <property type="component" value="Unassembled WGS sequence"/>
</dbReference>
<dbReference type="InterPro" id="IPR036291">
    <property type="entry name" value="NAD(P)-bd_dom_sf"/>
</dbReference>
<dbReference type="SUPFAM" id="SSF51735">
    <property type="entry name" value="NAD(P)-binding Rossmann-fold domains"/>
    <property type="match status" value="1"/>
</dbReference>
<proteinExistence type="predicted"/>
<gene>
    <name evidence="3" type="ORF">CLV70_108137</name>
</gene>
<dbReference type="Pfam" id="PF13602">
    <property type="entry name" value="ADH_zinc_N_2"/>
    <property type="match status" value="1"/>
</dbReference>
<dbReference type="InterPro" id="IPR050700">
    <property type="entry name" value="YIM1/Zinc_Alcohol_DH_Fams"/>
</dbReference>
<keyword evidence="1" id="KW-0560">Oxidoreductase</keyword>
<dbReference type="EMBL" id="PVZG01000008">
    <property type="protein sequence ID" value="PRY28345.1"/>
    <property type="molecule type" value="Genomic_DNA"/>
</dbReference>
<dbReference type="SUPFAM" id="SSF50129">
    <property type="entry name" value="GroES-like"/>
    <property type="match status" value="1"/>
</dbReference>
<sequence length="314" mass="32536">MRAIRYDSYGPAEVLHVAEVPDPQAGPGEVLVRVHAAGVHPVELAVREGKLRRFLRQPLPRGLGADFAGVVAAAGAGVSTVRAGDRVWGVLPHLKLGSTAEFVVVPEKLVSPAPADLTLIEAAALPAAGTTVIRALTRAVRLTGGQRLLVRGASGGAGVLAVQLGRSLGAHVTALAGAGARELVESLGADEVVDYRTADPASLGRFHVILDLVGTDVGTFRKLLAPKGRLIALAMDADHPLRWMSSLLLPGVVGFSNNPSAGELAALARAVEKGELRPVVGGVLPMEQVVEAHHRLARGGVHGRLILTTGDHPE</sequence>
<dbReference type="InterPro" id="IPR013154">
    <property type="entry name" value="ADH-like_N"/>
</dbReference>
<dbReference type="InterPro" id="IPR011032">
    <property type="entry name" value="GroES-like_sf"/>
</dbReference>
<dbReference type="PANTHER" id="PTHR11695:SF294">
    <property type="entry name" value="RETICULON-4-INTERACTING PROTEIN 1, MITOCHONDRIAL"/>
    <property type="match status" value="1"/>
</dbReference>